<protein>
    <submittedName>
        <fullName evidence="1">Uncharacterized protein</fullName>
    </submittedName>
</protein>
<evidence type="ECO:0000313" key="1">
    <source>
        <dbReference type="EMBL" id="MBW84742.1"/>
    </source>
</evidence>
<name>A0A2P2IU24_RHIMU</name>
<reference evidence="1" key="1">
    <citation type="submission" date="2018-02" db="EMBL/GenBank/DDBJ databases">
        <title>Rhizophora mucronata_Transcriptome.</title>
        <authorList>
            <person name="Meera S.P."/>
            <person name="Sreeshan A."/>
            <person name="Augustine A."/>
        </authorList>
    </citation>
    <scope>NUCLEOTIDE SEQUENCE</scope>
    <source>
        <tissue evidence="1">Leaf</tissue>
    </source>
</reference>
<organism evidence="1">
    <name type="scientific">Rhizophora mucronata</name>
    <name type="common">Asiatic mangrove</name>
    <dbReference type="NCBI Taxonomy" id="61149"/>
    <lineage>
        <taxon>Eukaryota</taxon>
        <taxon>Viridiplantae</taxon>
        <taxon>Streptophyta</taxon>
        <taxon>Embryophyta</taxon>
        <taxon>Tracheophyta</taxon>
        <taxon>Spermatophyta</taxon>
        <taxon>Magnoliopsida</taxon>
        <taxon>eudicotyledons</taxon>
        <taxon>Gunneridae</taxon>
        <taxon>Pentapetalae</taxon>
        <taxon>rosids</taxon>
        <taxon>fabids</taxon>
        <taxon>Malpighiales</taxon>
        <taxon>Rhizophoraceae</taxon>
        <taxon>Rhizophora</taxon>
    </lineage>
</organism>
<dbReference type="AlphaFoldDB" id="A0A2P2IU24"/>
<dbReference type="EMBL" id="GGEC01004259">
    <property type="protein sequence ID" value="MBW84742.1"/>
    <property type="molecule type" value="Transcribed_RNA"/>
</dbReference>
<proteinExistence type="predicted"/>
<sequence>MIKSFIWHQLNFSCFVTISHEEI</sequence>
<accession>A0A2P2IU24</accession>